<evidence type="ECO:0000313" key="5">
    <source>
        <dbReference type="EMBL" id="GGA16741.1"/>
    </source>
</evidence>
<evidence type="ECO:0008006" key="7">
    <source>
        <dbReference type="Google" id="ProtNLM"/>
    </source>
</evidence>
<evidence type="ECO:0000256" key="3">
    <source>
        <dbReference type="PROSITE-ProRule" id="PRU00023"/>
    </source>
</evidence>
<dbReference type="Pfam" id="PF12796">
    <property type="entry name" value="Ank_2"/>
    <property type="match status" value="2"/>
</dbReference>
<dbReference type="PROSITE" id="PS50297">
    <property type="entry name" value="ANK_REP_REGION"/>
    <property type="match status" value="1"/>
</dbReference>
<gene>
    <name evidence="5" type="ORF">GCM10008018_71470</name>
</gene>
<dbReference type="PROSITE" id="PS51257">
    <property type="entry name" value="PROKAR_LIPOPROTEIN"/>
    <property type="match status" value="1"/>
</dbReference>
<protein>
    <recommendedName>
        <fullName evidence="7">Ankyrin repeat domain-containing protein</fullName>
    </recommendedName>
</protein>
<name>A0ABQ1FIL4_9BACL</name>
<dbReference type="Proteomes" id="UP000615455">
    <property type="component" value="Unassembled WGS sequence"/>
</dbReference>
<dbReference type="EMBL" id="BMHE01000089">
    <property type="protein sequence ID" value="GGA16741.1"/>
    <property type="molecule type" value="Genomic_DNA"/>
</dbReference>
<evidence type="ECO:0000256" key="2">
    <source>
        <dbReference type="ARBA" id="ARBA00023043"/>
    </source>
</evidence>
<evidence type="ECO:0000256" key="1">
    <source>
        <dbReference type="ARBA" id="ARBA00022737"/>
    </source>
</evidence>
<dbReference type="InterPro" id="IPR036770">
    <property type="entry name" value="Ankyrin_rpt-contain_sf"/>
</dbReference>
<proteinExistence type="predicted"/>
<feature type="region of interest" description="Disordered" evidence="4">
    <location>
        <begin position="28"/>
        <end position="69"/>
    </location>
</feature>
<reference evidence="6" key="1">
    <citation type="journal article" date="2019" name="Int. J. Syst. Evol. Microbiol.">
        <title>The Global Catalogue of Microorganisms (GCM) 10K type strain sequencing project: providing services to taxonomists for standard genome sequencing and annotation.</title>
        <authorList>
            <consortium name="The Broad Institute Genomics Platform"/>
            <consortium name="The Broad Institute Genome Sequencing Center for Infectious Disease"/>
            <person name="Wu L."/>
            <person name="Ma J."/>
        </authorList>
    </citation>
    <scope>NUCLEOTIDE SEQUENCE [LARGE SCALE GENOMIC DNA]</scope>
    <source>
        <strain evidence="6">CGMCC 1.15043</strain>
    </source>
</reference>
<dbReference type="InterPro" id="IPR002110">
    <property type="entry name" value="Ankyrin_rpt"/>
</dbReference>
<keyword evidence="2 3" id="KW-0040">ANK repeat</keyword>
<dbReference type="PANTHER" id="PTHR24198">
    <property type="entry name" value="ANKYRIN REPEAT AND PROTEIN KINASE DOMAIN-CONTAINING PROTEIN"/>
    <property type="match status" value="1"/>
</dbReference>
<organism evidence="5 6">
    <name type="scientific">Paenibacillus marchantiophytorum</name>
    <dbReference type="NCBI Taxonomy" id="1619310"/>
    <lineage>
        <taxon>Bacteria</taxon>
        <taxon>Bacillati</taxon>
        <taxon>Bacillota</taxon>
        <taxon>Bacilli</taxon>
        <taxon>Bacillales</taxon>
        <taxon>Paenibacillaceae</taxon>
        <taxon>Paenibacillus</taxon>
    </lineage>
</organism>
<dbReference type="SUPFAM" id="SSF48403">
    <property type="entry name" value="Ankyrin repeat"/>
    <property type="match status" value="1"/>
</dbReference>
<feature type="repeat" description="ANK" evidence="3">
    <location>
        <begin position="302"/>
        <end position="334"/>
    </location>
</feature>
<comment type="caution">
    <text evidence="5">The sequence shown here is derived from an EMBL/GenBank/DDBJ whole genome shotgun (WGS) entry which is preliminary data.</text>
</comment>
<dbReference type="PROSITE" id="PS50088">
    <property type="entry name" value="ANK_REPEAT"/>
    <property type="match status" value="2"/>
</dbReference>
<keyword evidence="6" id="KW-1185">Reference proteome</keyword>
<sequence>MSRHMLNMMICAISLSLLFTGCKSKEVGSTSQQTSSTIAASDGNSGTEPVRNQGVSSSTTRTSEGLPKDETFRVTLDGKTVNAAAVVNAEDPNKKSYTITLDTGEKIEKKLEMSSGHFVQMSSQGKYALILDEESGGSGGDSLLSTLTRENGKLVMKELHSPGYALKELTAKNAPTDLVSLIANKKLGYLGFNAFHGSKVQGEALIRDFRVGFKPSIFYGSAQYHYNFGLNTLEFDKITSYKYDDPLQLYNCKDIIISDNGYSITEKNIVYNAFMAASNGRVDIINMFAMCGQTPDIQTKDSEETPLIASIKSGDLKMVKELINIGADPKLKTKSYTPYLAAGYLENSWRDSEHKLSDIRKYLEPYATESDKATLKLLKLPDPKDILQLLKTTDVNVNLSGIDGYNGTPLGIALAAGRIDIAKVLLENGADPSLRFGTEEGGITPIVYALDKHYYEVAKLMHSHGVDFNGDYHFSYLTYTLLGYFLSSCDAETTSFLVSNGATKASFFSPIDGEKEPTTDPNLLIKACKNKDQLLNIVQKIKVVN</sequence>
<feature type="repeat" description="ANK" evidence="3">
    <location>
        <begin position="405"/>
        <end position="437"/>
    </location>
</feature>
<feature type="compositionally biased region" description="Polar residues" evidence="4">
    <location>
        <begin position="38"/>
        <end position="47"/>
    </location>
</feature>
<dbReference type="SMART" id="SM00248">
    <property type="entry name" value="ANK"/>
    <property type="match status" value="4"/>
</dbReference>
<dbReference type="Gene3D" id="1.25.40.20">
    <property type="entry name" value="Ankyrin repeat-containing domain"/>
    <property type="match status" value="2"/>
</dbReference>
<evidence type="ECO:0000313" key="6">
    <source>
        <dbReference type="Proteomes" id="UP000615455"/>
    </source>
</evidence>
<accession>A0ABQ1FIL4</accession>
<evidence type="ECO:0000256" key="4">
    <source>
        <dbReference type="SAM" id="MobiDB-lite"/>
    </source>
</evidence>
<keyword evidence="1" id="KW-0677">Repeat</keyword>
<dbReference type="RefSeq" id="WP_189020824.1">
    <property type="nucleotide sequence ID" value="NZ_BMHE01000089.1"/>
</dbReference>
<dbReference type="PANTHER" id="PTHR24198:SF165">
    <property type="entry name" value="ANKYRIN REPEAT-CONTAINING PROTEIN-RELATED"/>
    <property type="match status" value="1"/>
</dbReference>
<feature type="compositionally biased region" description="Polar residues" evidence="4">
    <location>
        <begin position="53"/>
        <end position="63"/>
    </location>
</feature>